<dbReference type="GO" id="GO:0003735">
    <property type="term" value="F:structural constituent of ribosome"/>
    <property type="evidence" value="ECO:0007669"/>
    <property type="project" value="InterPro"/>
</dbReference>
<organism evidence="6 7">
    <name type="scientific">Candida verbasci</name>
    <dbReference type="NCBI Taxonomy" id="1227364"/>
    <lineage>
        <taxon>Eukaryota</taxon>
        <taxon>Fungi</taxon>
        <taxon>Dikarya</taxon>
        <taxon>Ascomycota</taxon>
        <taxon>Saccharomycotina</taxon>
        <taxon>Pichiomycetes</taxon>
        <taxon>Debaryomycetaceae</taxon>
        <taxon>Candida/Lodderomyces clade</taxon>
        <taxon>Candida</taxon>
    </lineage>
</organism>
<dbReference type="InterPro" id="IPR016082">
    <property type="entry name" value="Ribosomal_uL30_ferredoxin-like"/>
</dbReference>
<dbReference type="InterPro" id="IPR005996">
    <property type="entry name" value="Ribosomal_uL30_bac-type"/>
</dbReference>
<name>A0A9W4XAN1_9ASCO</name>
<proteinExistence type="inferred from homology"/>
<dbReference type="InterPro" id="IPR036919">
    <property type="entry name" value="Ribo_uL30_ferredoxin-like_sf"/>
</dbReference>
<dbReference type="GO" id="GO:0006412">
    <property type="term" value="P:translation"/>
    <property type="evidence" value="ECO:0007669"/>
    <property type="project" value="InterPro"/>
</dbReference>
<evidence type="ECO:0000256" key="2">
    <source>
        <dbReference type="ARBA" id="ARBA00022980"/>
    </source>
</evidence>
<keyword evidence="7" id="KW-1185">Reference proteome</keyword>
<evidence type="ECO:0000313" key="7">
    <source>
        <dbReference type="Proteomes" id="UP001152885"/>
    </source>
</evidence>
<evidence type="ECO:0000259" key="5">
    <source>
        <dbReference type="Pfam" id="PF00327"/>
    </source>
</evidence>
<feature type="domain" description="Large ribosomal subunit protein uL30-like ferredoxin-like fold" evidence="5">
    <location>
        <begin position="11"/>
        <end position="61"/>
    </location>
</feature>
<evidence type="ECO:0000313" key="6">
    <source>
        <dbReference type="EMBL" id="CAI5758517.1"/>
    </source>
</evidence>
<dbReference type="SUPFAM" id="SSF55129">
    <property type="entry name" value="Ribosomal protein L30p/L7e"/>
    <property type="match status" value="1"/>
</dbReference>
<gene>
    <name evidence="6" type="ORF">CANVERA_P3029</name>
</gene>
<dbReference type="AlphaFoldDB" id="A0A9W4XAN1"/>
<dbReference type="Proteomes" id="UP001152885">
    <property type="component" value="Unassembled WGS sequence"/>
</dbReference>
<dbReference type="CDD" id="cd00355">
    <property type="entry name" value="Ribosomal_L30_like"/>
    <property type="match status" value="1"/>
</dbReference>
<comment type="caution">
    <text evidence="6">The sequence shown here is derived from an EMBL/GenBank/DDBJ whole genome shotgun (WGS) entry which is preliminary data.</text>
</comment>
<keyword evidence="3" id="KW-0687">Ribonucleoprotein</keyword>
<protein>
    <recommendedName>
        <fullName evidence="4">Large ribosomal subunit protein uL30m</fullName>
    </recommendedName>
</protein>
<dbReference type="Gene3D" id="3.30.1390.20">
    <property type="entry name" value="Ribosomal protein L30, ferredoxin-like fold domain"/>
    <property type="match status" value="1"/>
</dbReference>
<dbReference type="NCBIfam" id="TIGR01308">
    <property type="entry name" value="rpmD_bact"/>
    <property type="match status" value="1"/>
</dbReference>
<evidence type="ECO:0000256" key="3">
    <source>
        <dbReference type="ARBA" id="ARBA00023274"/>
    </source>
</evidence>
<evidence type="ECO:0000256" key="4">
    <source>
        <dbReference type="ARBA" id="ARBA00035281"/>
    </source>
</evidence>
<reference evidence="6" key="1">
    <citation type="submission" date="2022-12" db="EMBL/GenBank/DDBJ databases">
        <authorList>
            <person name="Brejova B."/>
        </authorList>
    </citation>
    <scope>NUCLEOTIDE SEQUENCE</scope>
</reference>
<dbReference type="Pfam" id="PF00327">
    <property type="entry name" value="Ribosomal_L30"/>
    <property type="match status" value="1"/>
</dbReference>
<dbReference type="GO" id="GO:0015934">
    <property type="term" value="C:large ribosomal subunit"/>
    <property type="evidence" value="ECO:0007669"/>
    <property type="project" value="InterPro"/>
</dbReference>
<sequence>MSTSIPKQQFYKITQIRSTIGVPPKQRGILQSLGFSRRNQIKFHPINESNAIKLLLVKELIKVEVSNEKLSNYEINQMRRIPIGSEFEIIKNGMRREC</sequence>
<dbReference type="OrthoDB" id="509901at2759"/>
<keyword evidence="2" id="KW-0689">Ribosomal protein</keyword>
<evidence type="ECO:0000256" key="1">
    <source>
        <dbReference type="ARBA" id="ARBA00007594"/>
    </source>
</evidence>
<comment type="similarity">
    <text evidence="1">Belongs to the universal ribosomal protein uL30 family.</text>
</comment>
<dbReference type="EMBL" id="CANTUO010000003">
    <property type="protein sequence ID" value="CAI5758517.1"/>
    <property type="molecule type" value="Genomic_DNA"/>
</dbReference>
<accession>A0A9W4XAN1</accession>